<organism evidence="1 2">
    <name type="scientific">Cystoisospora suis</name>
    <dbReference type="NCBI Taxonomy" id="483139"/>
    <lineage>
        <taxon>Eukaryota</taxon>
        <taxon>Sar</taxon>
        <taxon>Alveolata</taxon>
        <taxon>Apicomplexa</taxon>
        <taxon>Conoidasida</taxon>
        <taxon>Coccidia</taxon>
        <taxon>Eucoccidiorida</taxon>
        <taxon>Eimeriorina</taxon>
        <taxon>Sarcocystidae</taxon>
        <taxon>Cystoisospora</taxon>
    </lineage>
</organism>
<comment type="caution">
    <text evidence="1">The sequence shown here is derived from an EMBL/GenBank/DDBJ whole genome shotgun (WGS) entry which is preliminary data.</text>
</comment>
<name>A0A2C6L4P0_9APIC</name>
<sequence length="109" mass="12680">MPPRLLHNLALRRLTDPASRKVNELPFSPLRRFSRSQHTFIYRLLLSLRVLQILFKSQLCFVRNRNPLPIQESGLLLFQTWVIISAPSSLFLLSSSYSCFPPSKSIRQI</sequence>
<keyword evidence="2" id="KW-1185">Reference proteome</keyword>
<evidence type="ECO:0000313" key="2">
    <source>
        <dbReference type="Proteomes" id="UP000221165"/>
    </source>
</evidence>
<dbReference type="AlphaFoldDB" id="A0A2C6L4P0"/>
<dbReference type="EMBL" id="MIGC01001582">
    <property type="protein sequence ID" value="PHJ22642.1"/>
    <property type="molecule type" value="Genomic_DNA"/>
</dbReference>
<dbReference type="VEuPathDB" id="ToxoDB:CSUI_003516"/>
<reference evidence="1 2" key="1">
    <citation type="journal article" date="2017" name="Int. J. Parasitol.">
        <title>The genome of the protozoan parasite Cystoisospora suis and a reverse vaccinology approach to identify vaccine candidates.</title>
        <authorList>
            <person name="Palmieri N."/>
            <person name="Shrestha A."/>
            <person name="Ruttkowski B."/>
            <person name="Beck T."/>
            <person name="Vogl C."/>
            <person name="Tomley F."/>
            <person name="Blake D.P."/>
            <person name="Joachim A."/>
        </authorList>
    </citation>
    <scope>NUCLEOTIDE SEQUENCE [LARGE SCALE GENOMIC DNA]</scope>
    <source>
        <strain evidence="1 2">Wien I</strain>
    </source>
</reference>
<dbReference type="Proteomes" id="UP000221165">
    <property type="component" value="Unassembled WGS sequence"/>
</dbReference>
<accession>A0A2C6L4P0</accession>
<evidence type="ECO:0000313" key="1">
    <source>
        <dbReference type="EMBL" id="PHJ22642.1"/>
    </source>
</evidence>
<dbReference type="RefSeq" id="XP_067924319.1">
    <property type="nucleotide sequence ID" value="XM_068063712.1"/>
</dbReference>
<gene>
    <name evidence="1" type="ORF">CSUI_003516</name>
</gene>
<proteinExistence type="predicted"/>
<protein>
    <submittedName>
        <fullName evidence="1">Uncharacterized protein</fullName>
    </submittedName>
</protein>
<dbReference type="GeneID" id="94426923"/>